<comment type="caution">
    <text evidence="5">The sequence shown here is derived from an EMBL/GenBank/DDBJ whole genome shotgun (WGS) entry which is preliminary data.</text>
</comment>
<feature type="binding site" evidence="4">
    <location>
        <position position="201"/>
    </location>
    <ligand>
        <name>a divalent metal cation</name>
        <dbReference type="ChEBI" id="CHEBI:60240"/>
        <label>1</label>
    </ligand>
</feature>
<gene>
    <name evidence="5" type="ORF">ETQ85_10540</name>
</gene>
<dbReference type="Gene3D" id="3.20.20.140">
    <property type="entry name" value="Metal-dependent hydrolases"/>
    <property type="match status" value="1"/>
</dbReference>
<dbReference type="Pfam" id="PF01026">
    <property type="entry name" value="TatD_DNase"/>
    <property type="match status" value="1"/>
</dbReference>
<feature type="binding site" evidence="4">
    <location>
        <position position="128"/>
    </location>
    <ligand>
        <name>a divalent metal cation</name>
        <dbReference type="ChEBI" id="CHEBI:60240"/>
        <label>2</label>
    </ligand>
</feature>
<dbReference type="RefSeq" id="WP_148579002.1">
    <property type="nucleotide sequence ID" value="NZ_SDKK01000008.1"/>
</dbReference>
<dbReference type="InterPro" id="IPR001130">
    <property type="entry name" value="TatD-like"/>
</dbReference>
<organism evidence="5 6">
    <name type="scientific">Zoogloea oleivorans</name>
    <dbReference type="NCBI Taxonomy" id="1552750"/>
    <lineage>
        <taxon>Bacteria</taxon>
        <taxon>Pseudomonadati</taxon>
        <taxon>Pseudomonadota</taxon>
        <taxon>Betaproteobacteria</taxon>
        <taxon>Rhodocyclales</taxon>
        <taxon>Zoogloeaceae</taxon>
        <taxon>Zoogloea</taxon>
    </lineage>
</organism>
<dbReference type="SUPFAM" id="SSF51556">
    <property type="entry name" value="Metallo-dependent hydrolases"/>
    <property type="match status" value="1"/>
</dbReference>
<dbReference type="FunFam" id="3.20.20.140:FF:000005">
    <property type="entry name" value="TatD family hydrolase"/>
    <property type="match status" value="1"/>
</dbReference>
<feature type="binding site" evidence="4">
    <location>
        <position position="151"/>
    </location>
    <ligand>
        <name>a divalent metal cation</name>
        <dbReference type="ChEBI" id="CHEBI:60240"/>
        <label>2</label>
    </ligand>
</feature>
<reference evidence="5 6" key="1">
    <citation type="submission" date="2019-01" db="EMBL/GenBank/DDBJ databases">
        <title>Zoogloea oleivorans genome sequencing and assembly.</title>
        <authorList>
            <person name="Tancsics A."/>
            <person name="Farkas M."/>
            <person name="Kriszt B."/>
            <person name="Maroti G."/>
            <person name="Horvath B."/>
        </authorList>
    </citation>
    <scope>NUCLEOTIDE SEQUENCE [LARGE SCALE GENOMIC DNA]</scope>
    <source>
        <strain evidence="5 6">Buc</strain>
    </source>
</reference>
<keyword evidence="6" id="KW-1185">Reference proteome</keyword>
<accession>A0A6C2CYR2</accession>
<keyword evidence="3" id="KW-0378">Hydrolase</keyword>
<dbReference type="OrthoDB" id="9810005at2"/>
<dbReference type="PANTHER" id="PTHR46124">
    <property type="entry name" value="D-AMINOACYL-TRNA DEACYLASE"/>
    <property type="match status" value="1"/>
</dbReference>
<dbReference type="PROSITE" id="PS01090">
    <property type="entry name" value="TATD_2"/>
    <property type="match status" value="1"/>
</dbReference>
<feature type="binding site" evidence="4">
    <location>
        <position position="8"/>
    </location>
    <ligand>
        <name>a divalent metal cation</name>
        <dbReference type="ChEBI" id="CHEBI:60240"/>
        <label>1</label>
    </ligand>
</feature>
<evidence type="ECO:0000256" key="1">
    <source>
        <dbReference type="ARBA" id="ARBA00009275"/>
    </source>
</evidence>
<dbReference type="InterPro" id="IPR018228">
    <property type="entry name" value="DNase_TatD-rel_CS"/>
</dbReference>
<dbReference type="AlphaFoldDB" id="A0A6C2CYR2"/>
<dbReference type="GO" id="GO:0046872">
    <property type="term" value="F:metal ion binding"/>
    <property type="evidence" value="ECO:0007669"/>
    <property type="project" value="UniProtKB-KW"/>
</dbReference>
<feature type="binding site" evidence="4">
    <location>
        <position position="6"/>
    </location>
    <ligand>
        <name>a divalent metal cation</name>
        <dbReference type="ChEBI" id="CHEBI:60240"/>
        <label>1</label>
    </ligand>
</feature>
<feature type="binding site" evidence="4">
    <location>
        <position position="92"/>
    </location>
    <ligand>
        <name>a divalent metal cation</name>
        <dbReference type="ChEBI" id="CHEBI:60240"/>
        <label>1</label>
    </ligand>
</feature>
<evidence type="ECO:0000313" key="5">
    <source>
        <dbReference type="EMBL" id="TYC58941.1"/>
    </source>
</evidence>
<name>A0A6C2CYR2_9RHOO</name>
<dbReference type="Proteomes" id="UP000389128">
    <property type="component" value="Unassembled WGS sequence"/>
</dbReference>
<sequence>MLIDTHCHLDAAEFDGDRVAVIDAARLAGVGGFLVPAVGTMNFDGVAALTAANPDCRHAFGIHPMYVAQAREAHLDVLRQRLTNGSAVAVGEIGLDGFVPDGDMPLQQHYFEAQLKLAREFDLPVLLHIRRAQDEILRSLRRHPVRGGIAHAFNGSRQQAEFFIKLGFKLGFGGAMTYSGSRRIRELAANLPLSAIVLETDAPDIPPAWCSGRRNDPENLARFARELADLRGMTVEEVIAATGRNAVVAIPGLADLPGVALSLPPALPAAGGGQ</sequence>
<dbReference type="GO" id="GO:0016788">
    <property type="term" value="F:hydrolase activity, acting on ester bonds"/>
    <property type="evidence" value="ECO:0007669"/>
    <property type="project" value="InterPro"/>
</dbReference>
<proteinExistence type="inferred from homology"/>
<comment type="similarity">
    <text evidence="1">Belongs to the metallo-dependent hydrolases superfamily. TatD-type hydrolase family.</text>
</comment>
<evidence type="ECO:0000256" key="2">
    <source>
        <dbReference type="ARBA" id="ARBA00022723"/>
    </source>
</evidence>
<dbReference type="EMBL" id="SDKK01000008">
    <property type="protein sequence ID" value="TYC58941.1"/>
    <property type="molecule type" value="Genomic_DNA"/>
</dbReference>
<keyword evidence="2 4" id="KW-0479">Metal-binding</keyword>
<dbReference type="PROSITE" id="PS01137">
    <property type="entry name" value="TATD_1"/>
    <property type="match status" value="1"/>
</dbReference>
<dbReference type="PIRSF" id="PIRSF005902">
    <property type="entry name" value="DNase_TatD"/>
    <property type="match status" value="1"/>
</dbReference>
<dbReference type="InterPro" id="IPR032466">
    <property type="entry name" value="Metal_Hydrolase"/>
</dbReference>
<protein>
    <submittedName>
        <fullName evidence="5">TatD family deoxyribonuclease</fullName>
    </submittedName>
</protein>
<dbReference type="CDD" id="cd01310">
    <property type="entry name" value="TatD_DNAse"/>
    <property type="match status" value="1"/>
</dbReference>
<evidence type="ECO:0000313" key="6">
    <source>
        <dbReference type="Proteomes" id="UP000389128"/>
    </source>
</evidence>
<evidence type="ECO:0000256" key="3">
    <source>
        <dbReference type="ARBA" id="ARBA00022801"/>
    </source>
</evidence>
<dbReference type="PROSITE" id="PS01091">
    <property type="entry name" value="TATD_3"/>
    <property type="match status" value="1"/>
</dbReference>
<dbReference type="PANTHER" id="PTHR46124:SF2">
    <property type="entry name" value="D-AMINOACYL-TRNA DEACYLASE"/>
    <property type="match status" value="1"/>
</dbReference>
<evidence type="ECO:0000256" key="4">
    <source>
        <dbReference type="PIRSR" id="PIRSR005902-1"/>
    </source>
</evidence>